<comment type="caution">
    <text evidence="1">The sequence shown here is derived from an EMBL/GenBank/DDBJ whole genome shotgun (WGS) entry which is preliminary data.</text>
</comment>
<sequence>MVFNYQEHKDAMMDRGFIDDLHKYLGERIGRRFFIIAPAASVRFLEDYIEKGKTKYFVLRIPYSIIEEIHNRGFSKIKQPVSEMDVNDTVDPVGFDFIQVPTVGCKYFVVDKKEQLELGKSTKECVIKIEKFESKVISRKPLEFANLGTLSMVMLDYGFDGEVFDLDEVFYAEDLKKNGYEVRFAEDKVKGQIMVIYIDIFGNEKREIKTLADFNGKRKKVLEK</sequence>
<dbReference type="GO" id="GO:0032259">
    <property type="term" value="P:methylation"/>
    <property type="evidence" value="ECO:0007669"/>
    <property type="project" value="UniProtKB-KW"/>
</dbReference>
<dbReference type="GO" id="GO:0008168">
    <property type="term" value="F:methyltransferase activity"/>
    <property type="evidence" value="ECO:0007669"/>
    <property type="project" value="UniProtKB-KW"/>
</dbReference>
<dbReference type="RefSeq" id="WP_176226408.1">
    <property type="nucleotide sequence ID" value="NZ_BLRV01000031.1"/>
</dbReference>
<proteinExistence type="predicted"/>
<reference evidence="1 2" key="1">
    <citation type="journal article" date="2020" name="Front. Microbiol.">
        <title>Single-cell genomics of novel Actinobacteria with the Wood-Ljungdahl pathway discovered in a serpentinizing system.</title>
        <authorList>
            <person name="Merino N."/>
            <person name="Kawai M."/>
            <person name="Boyd E.S."/>
            <person name="Colman D.R."/>
            <person name="McGlynn S.E."/>
            <person name="Nealson K.H."/>
            <person name="Kurokawa K."/>
            <person name="Hongoh Y."/>
        </authorList>
    </citation>
    <scope>NUCLEOTIDE SEQUENCE [LARGE SCALE GENOMIC DNA]</scope>
    <source>
        <strain evidence="1 2">S06</strain>
    </source>
</reference>
<keyword evidence="1" id="KW-0489">Methyltransferase</keyword>
<dbReference type="AlphaFoldDB" id="A0A6V8QBG3"/>
<gene>
    <name evidence="1" type="ORF">HKBW3S06_00501</name>
</gene>
<evidence type="ECO:0000313" key="1">
    <source>
        <dbReference type="EMBL" id="GFP21275.1"/>
    </source>
</evidence>
<accession>A0A6V8QBG3</accession>
<evidence type="ECO:0000313" key="2">
    <source>
        <dbReference type="Proteomes" id="UP000580051"/>
    </source>
</evidence>
<dbReference type="Proteomes" id="UP000580051">
    <property type="component" value="Unassembled WGS sequence"/>
</dbReference>
<name>A0A6V8QBG3_9ACTN</name>
<dbReference type="EMBL" id="BLRV01000031">
    <property type="protein sequence ID" value="GFP21275.1"/>
    <property type="molecule type" value="Genomic_DNA"/>
</dbReference>
<keyword evidence="1" id="KW-0808">Transferase</keyword>
<organism evidence="1 2">
    <name type="scientific">Candidatus Hakubella thermalkaliphila</name>
    <dbReference type="NCBI Taxonomy" id="2754717"/>
    <lineage>
        <taxon>Bacteria</taxon>
        <taxon>Bacillati</taxon>
        <taxon>Actinomycetota</taxon>
        <taxon>Actinomycetota incertae sedis</taxon>
        <taxon>Candidatus Hakubellales</taxon>
        <taxon>Candidatus Hakubellaceae</taxon>
        <taxon>Candidatus Hakubella</taxon>
    </lineage>
</organism>
<protein>
    <submittedName>
        <fullName evidence="1">Site-specific DNA-methyltransferase (Adenine-specific)</fullName>
    </submittedName>
</protein>